<feature type="transmembrane region" description="Helical" evidence="5">
    <location>
        <begin position="285"/>
        <end position="309"/>
    </location>
</feature>
<sequence>MDNFRKVLQTMVMPAWWHRKLRFAHRWAALLFTPLLAMILITGLILAFEGVVERHHSGSPAAQPVAVEQLEGFLQQVDRRQRARELALESGDVGVLTFSAAGQRYVEAYDLASAELIEERPSATGFFRTVRHLHKDLGLGLDWVVELATYALLVVLVIGPLLAWPYLQHTLVSWHNLLGWLTLPLVLLVSATAVLMIHEIGTPHLPPIDRDAQRPSLSEAVARAADEGGLTHVWHVERFEQVAYAVEGRSDAGPRTLIVTPDQVAEVGSYPGWIANLHQGTWAGIWSALLNAFIALILLALTVTGLLSWGLRRFRQQSGGVDIGAQVLIAHASQTGTAAKLAHESAASMRKAGIKVAESSLASLRPEQLNDFHRVLLIVSTAGDGEMPDAGQAFLNSLASADLRGCKFHLLALGDRRYRHFCAAGDMLHEALDKAGAEPLTMLTRVDGKPGREWQDWLANAAGDLGVSLGGVPEIVVDKQISLSLNRRERLDDPEDAELQEVWSLEFEAAEPLDYRPGDLLLVEPCAGEPARPYSIGSSPLEDPRLIRLTVAVTSRLDSSGQAVPGKCSGLLGRELRVGESLHAALRSHPSFRPPDDQRRPLVLIAAGCGIAPFVGFLAERAQQSQAGPVWLIFGNRKRCGDALYSQWLEQWQRDGVLRRLDQAFSRDSEDGSYATDRIRENAAELLRWIRDDGALIYVCGRRATLGEGVMAAFIALLVEQAGFTQQQAEAELEQWRADGRLRMDLIG</sequence>
<feature type="transmembrane region" description="Helical" evidence="5">
    <location>
        <begin position="27"/>
        <end position="48"/>
    </location>
</feature>
<dbReference type="InterPro" id="IPR005625">
    <property type="entry name" value="PepSY-ass_TM"/>
</dbReference>
<reference evidence="8" key="1">
    <citation type="submission" date="2016-02" db="EMBL/GenBank/DDBJ databases">
        <title>Halorhodospira halochloris DSM-1059 complete genome, version 2.</title>
        <authorList>
            <person name="Tsukatani Y."/>
        </authorList>
    </citation>
    <scope>NUCLEOTIDE SEQUENCE</scope>
    <source>
        <strain evidence="8">DSM 1059</strain>
    </source>
</reference>
<evidence type="ECO:0000256" key="3">
    <source>
        <dbReference type="ARBA" id="ARBA00022982"/>
    </source>
</evidence>
<name>A0A110B6V1_HALHR</name>
<dbReference type="AlphaFoldDB" id="A0A110B6V1"/>
<accession>A0A110B6V1</accession>
<dbReference type="InterPro" id="IPR017938">
    <property type="entry name" value="Riboflavin_synthase-like_b-brl"/>
</dbReference>
<proteinExistence type="predicted"/>
<keyword evidence="9" id="KW-1185">Reference proteome</keyword>
<feature type="transmembrane region" description="Helical" evidence="5">
    <location>
        <begin position="147"/>
        <end position="165"/>
    </location>
</feature>
<dbReference type="Gene3D" id="2.40.30.10">
    <property type="entry name" value="Translation factors"/>
    <property type="match status" value="1"/>
</dbReference>
<keyword evidence="5" id="KW-0472">Membrane</keyword>
<evidence type="ECO:0000256" key="5">
    <source>
        <dbReference type="SAM" id="Phobius"/>
    </source>
</evidence>
<dbReference type="InterPro" id="IPR001709">
    <property type="entry name" value="Flavoprot_Pyr_Nucl_cyt_Rdtase"/>
</dbReference>
<dbReference type="SUPFAM" id="SSF52218">
    <property type="entry name" value="Flavoproteins"/>
    <property type="match status" value="1"/>
</dbReference>
<organism evidence="8 9">
    <name type="scientific">Halorhodospira halochloris</name>
    <name type="common">Ectothiorhodospira halochloris</name>
    <dbReference type="NCBI Taxonomy" id="1052"/>
    <lineage>
        <taxon>Bacteria</taxon>
        <taxon>Pseudomonadati</taxon>
        <taxon>Pseudomonadota</taxon>
        <taxon>Gammaproteobacteria</taxon>
        <taxon>Chromatiales</taxon>
        <taxon>Ectothiorhodospiraceae</taxon>
        <taxon>Halorhodospira</taxon>
    </lineage>
</organism>
<keyword evidence="5" id="KW-0812">Transmembrane</keyword>
<dbReference type="Pfam" id="PF00175">
    <property type="entry name" value="NAD_binding_1"/>
    <property type="match status" value="1"/>
</dbReference>
<dbReference type="RefSeq" id="WP_231901978.1">
    <property type="nucleotide sequence ID" value="NZ_AP017372.2"/>
</dbReference>
<dbReference type="InterPro" id="IPR001433">
    <property type="entry name" value="OxRdtase_FAD/NAD-bd"/>
</dbReference>
<gene>
    <name evidence="8" type="ORF">HH1059_02320</name>
</gene>
<evidence type="ECO:0000313" key="9">
    <source>
        <dbReference type="Proteomes" id="UP000218890"/>
    </source>
</evidence>
<feature type="domain" description="Flavodoxin-like" evidence="6">
    <location>
        <begin position="327"/>
        <end position="466"/>
    </location>
</feature>
<dbReference type="GO" id="GO:0010181">
    <property type="term" value="F:FMN binding"/>
    <property type="evidence" value="ECO:0007669"/>
    <property type="project" value="InterPro"/>
</dbReference>
<keyword evidence="5" id="KW-1133">Transmembrane helix</keyword>
<evidence type="ECO:0000256" key="1">
    <source>
        <dbReference type="ARBA" id="ARBA00022630"/>
    </source>
</evidence>
<dbReference type="PANTHER" id="PTHR19384:SF17">
    <property type="entry name" value="NADPH--CYTOCHROME P450 REDUCTASE"/>
    <property type="match status" value="1"/>
</dbReference>
<keyword evidence="3" id="KW-0813">Transport</keyword>
<dbReference type="PRINTS" id="PR00371">
    <property type="entry name" value="FPNCR"/>
</dbReference>
<dbReference type="Gene3D" id="3.40.50.80">
    <property type="entry name" value="Nucleotide-binding domain of ferredoxin-NADP reductase (FNR) module"/>
    <property type="match status" value="1"/>
</dbReference>
<dbReference type="PROSITE" id="PS51384">
    <property type="entry name" value="FAD_FR"/>
    <property type="match status" value="1"/>
</dbReference>
<dbReference type="InterPro" id="IPR008254">
    <property type="entry name" value="Flavodoxin/NO_synth"/>
</dbReference>
<dbReference type="GO" id="GO:0050660">
    <property type="term" value="F:flavin adenine dinucleotide binding"/>
    <property type="evidence" value="ECO:0007669"/>
    <property type="project" value="TreeGrafter"/>
</dbReference>
<dbReference type="PANTHER" id="PTHR19384">
    <property type="entry name" value="NITRIC OXIDE SYNTHASE-RELATED"/>
    <property type="match status" value="1"/>
</dbReference>
<evidence type="ECO:0000256" key="2">
    <source>
        <dbReference type="ARBA" id="ARBA00022643"/>
    </source>
</evidence>
<dbReference type="Gene3D" id="3.40.50.360">
    <property type="match status" value="1"/>
</dbReference>
<dbReference type="GO" id="GO:0003958">
    <property type="term" value="F:NADPH-hemoprotein reductase activity"/>
    <property type="evidence" value="ECO:0007669"/>
    <property type="project" value="UniProtKB-EC"/>
</dbReference>
<dbReference type="SUPFAM" id="SSF52343">
    <property type="entry name" value="Ferredoxin reductase-like, C-terminal NADP-linked domain"/>
    <property type="match status" value="1"/>
</dbReference>
<protein>
    <recommendedName>
        <fullName evidence="4">NADPH--hemoprotein reductase</fullName>
        <ecNumber evidence="4">1.6.2.4</ecNumber>
    </recommendedName>
</protein>
<dbReference type="Pfam" id="PF00258">
    <property type="entry name" value="Flavodoxin_1"/>
    <property type="match status" value="1"/>
</dbReference>
<keyword evidence="3" id="KW-0249">Electron transport</keyword>
<dbReference type="InterPro" id="IPR017927">
    <property type="entry name" value="FAD-bd_FR_type"/>
</dbReference>
<dbReference type="EMBL" id="AP017372">
    <property type="protein sequence ID" value="BAU56908.2"/>
    <property type="molecule type" value="Genomic_DNA"/>
</dbReference>
<dbReference type="Proteomes" id="UP000218890">
    <property type="component" value="Chromosome"/>
</dbReference>
<feature type="domain" description="FAD-binding FR-type" evidence="7">
    <location>
        <begin position="478"/>
        <end position="595"/>
    </location>
</feature>
<dbReference type="InterPro" id="IPR029039">
    <property type="entry name" value="Flavoprotein-like_sf"/>
</dbReference>
<dbReference type="InterPro" id="IPR001094">
    <property type="entry name" value="Flavdoxin-like"/>
</dbReference>
<dbReference type="GO" id="GO:0005829">
    <property type="term" value="C:cytosol"/>
    <property type="evidence" value="ECO:0007669"/>
    <property type="project" value="TreeGrafter"/>
</dbReference>
<evidence type="ECO:0000259" key="6">
    <source>
        <dbReference type="PROSITE" id="PS50902"/>
    </source>
</evidence>
<feature type="transmembrane region" description="Helical" evidence="5">
    <location>
        <begin position="177"/>
        <end position="197"/>
    </location>
</feature>
<evidence type="ECO:0000259" key="7">
    <source>
        <dbReference type="PROSITE" id="PS51384"/>
    </source>
</evidence>
<evidence type="ECO:0000313" key="8">
    <source>
        <dbReference type="EMBL" id="BAU56908.2"/>
    </source>
</evidence>
<dbReference type="SUPFAM" id="SSF63380">
    <property type="entry name" value="Riboflavin synthase domain-like"/>
    <property type="match status" value="1"/>
</dbReference>
<keyword evidence="2" id="KW-0288">FMN</keyword>
<evidence type="ECO:0000256" key="4">
    <source>
        <dbReference type="ARBA" id="ARBA00023797"/>
    </source>
</evidence>
<dbReference type="EC" id="1.6.2.4" evidence="4"/>
<dbReference type="PROSITE" id="PS50902">
    <property type="entry name" value="FLAVODOXIN_LIKE"/>
    <property type="match status" value="1"/>
</dbReference>
<keyword evidence="1" id="KW-0285">Flavoprotein</keyword>
<dbReference type="InterPro" id="IPR039261">
    <property type="entry name" value="FNR_nucleotide-bd"/>
</dbReference>
<dbReference type="KEGG" id="hhk:HH1059_02320"/>
<dbReference type="PRINTS" id="PR00369">
    <property type="entry name" value="FLAVODOXIN"/>
</dbReference>
<dbReference type="Pfam" id="PF03929">
    <property type="entry name" value="PepSY_TM"/>
    <property type="match status" value="1"/>
</dbReference>
<feature type="transmembrane region" description="Helical" evidence="5">
    <location>
        <begin position="602"/>
        <end position="619"/>
    </location>
</feature>